<feature type="region of interest" description="Disordered" evidence="1">
    <location>
        <begin position="29"/>
        <end position="122"/>
    </location>
</feature>
<evidence type="ECO:0000313" key="3">
    <source>
        <dbReference type="Proteomes" id="UP000887013"/>
    </source>
</evidence>
<keyword evidence="3" id="KW-1185">Reference proteome</keyword>
<gene>
    <name evidence="2" type="ORF">NPIL_92191</name>
</gene>
<organism evidence="2 3">
    <name type="scientific">Nephila pilipes</name>
    <name type="common">Giant wood spider</name>
    <name type="synonym">Nephila maculata</name>
    <dbReference type="NCBI Taxonomy" id="299642"/>
    <lineage>
        <taxon>Eukaryota</taxon>
        <taxon>Metazoa</taxon>
        <taxon>Ecdysozoa</taxon>
        <taxon>Arthropoda</taxon>
        <taxon>Chelicerata</taxon>
        <taxon>Arachnida</taxon>
        <taxon>Araneae</taxon>
        <taxon>Araneomorphae</taxon>
        <taxon>Entelegynae</taxon>
        <taxon>Araneoidea</taxon>
        <taxon>Nephilidae</taxon>
        <taxon>Nephila</taxon>
    </lineage>
</organism>
<dbReference type="AlphaFoldDB" id="A0A8X6IPT1"/>
<comment type="caution">
    <text evidence="2">The sequence shown here is derived from an EMBL/GenBank/DDBJ whole genome shotgun (WGS) entry which is preliminary data.</text>
</comment>
<sequence length="174" mass="20152">MRTRSPLKQFNATNKLWRSIKNIDKEEAVKFSTERNEPRRTFGGQPVPGTIRETQGLSSKAEIQKILYDDSEAESSDNEELETYVQDEGEDSDTVASENIEEWEEDSCSDQNNTDSRADENGDVRHEQYTALRKHRCKVIDSYYWNKILFTTKRKRTKSNLLVKLPGVKAEQTI</sequence>
<reference evidence="2" key="1">
    <citation type="submission" date="2020-08" db="EMBL/GenBank/DDBJ databases">
        <title>Multicomponent nature underlies the extraordinary mechanical properties of spider dragline silk.</title>
        <authorList>
            <person name="Kono N."/>
            <person name="Nakamura H."/>
            <person name="Mori M."/>
            <person name="Yoshida Y."/>
            <person name="Ohtoshi R."/>
            <person name="Malay A.D."/>
            <person name="Moran D.A.P."/>
            <person name="Tomita M."/>
            <person name="Numata K."/>
            <person name="Arakawa K."/>
        </authorList>
    </citation>
    <scope>NUCLEOTIDE SEQUENCE</scope>
</reference>
<evidence type="ECO:0000313" key="2">
    <source>
        <dbReference type="EMBL" id="GFS52357.1"/>
    </source>
</evidence>
<evidence type="ECO:0000256" key="1">
    <source>
        <dbReference type="SAM" id="MobiDB-lite"/>
    </source>
</evidence>
<accession>A0A8X6IPT1</accession>
<proteinExistence type="predicted"/>
<feature type="compositionally biased region" description="Basic and acidic residues" evidence="1">
    <location>
        <begin position="29"/>
        <end position="40"/>
    </location>
</feature>
<name>A0A8X6IPT1_NEPPI</name>
<protein>
    <submittedName>
        <fullName evidence="2">Uncharacterized protein</fullName>
    </submittedName>
</protein>
<dbReference type="EMBL" id="BMAW01045895">
    <property type="protein sequence ID" value="GFS52357.1"/>
    <property type="molecule type" value="Genomic_DNA"/>
</dbReference>
<feature type="compositionally biased region" description="Acidic residues" evidence="1">
    <location>
        <begin position="69"/>
        <end position="108"/>
    </location>
</feature>
<dbReference type="Proteomes" id="UP000887013">
    <property type="component" value="Unassembled WGS sequence"/>
</dbReference>